<feature type="transmembrane region" description="Helical" evidence="7">
    <location>
        <begin position="55"/>
        <end position="77"/>
    </location>
</feature>
<protein>
    <recommendedName>
        <fullName evidence="7">Probable purine permease</fullName>
    </recommendedName>
</protein>
<organism evidence="8 9">
    <name type="scientific">Macleaya cordata</name>
    <name type="common">Five-seeded plume-poppy</name>
    <name type="synonym">Bocconia cordata</name>
    <dbReference type="NCBI Taxonomy" id="56857"/>
    <lineage>
        <taxon>Eukaryota</taxon>
        <taxon>Viridiplantae</taxon>
        <taxon>Streptophyta</taxon>
        <taxon>Embryophyta</taxon>
        <taxon>Tracheophyta</taxon>
        <taxon>Spermatophyta</taxon>
        <taxon>Magnoliopsida</taxon>
        <taxon>Ranunculales</taxon>
        <taxon>Papaveraceae</taxon>
        <taxon>Papaveroideae</taxon>
        <taxon>Macleaya</taxon>
    </lineage>
</organism>
<proteinExistence type="inferred from homology"/>
<dbReference type="OMA" id="DFQICHV"/>
<keyword evidence="5 7" id="KW-1133">Transmembrane helix</keyword>
<dbReference type="SUPFAM" id="SSF103481">
    <property type="entry name" value="Multidrug resistance efflux transporter EmrE"/>
    <property type="match status" value="1"/>
</dbReference>
<evidence type="ECO:0000256" key="4">
    <source>
        <dbReference type="ARBA" id="ARBA00022692"/>
    </source>
</evidence>
<name>A0A200PZ64_MACCD</name>
<feature type="transmembrane region" description="Helical" evidence="7">
    <location>
        <begin position="89"/>
        <end position="108"/>
    </location>
</feature>
<reference evidence="8 9" key="1">
    <citation type="journal article" date="2017" name="Mol. Plant">
        <title>The Genome of Medicinal Plant Macleaya cordata Provides New Insights into Benzylisoquinoline Alkaloids Metabolism.</title>
        <authorList>
            <person name="Liu X."/>
            <person name="Liu Y."/>
            <person name="Huang P."/>
            <person name="Ma Y."/>
            <person name="Qing Z."/>
            <person name="Tang Q."/>
            <person name="Cao H."/>
            <person name="Cheng P."/>
            <person name="Zheng Y."/>
            <person name="Yuan Z."/>
            <person name="Zhou Y."/>
            <person name="Liu J."/>
            <person name="Tang Z."/>
            <person name="Zhuo Y."/>
            <person name="Zhang Y."/>
            <person name="Yu L."/>
            <person name="Huang J."/>
            <person name="Yang P."/>
            <person name="Peng Q."/>
            <person name="Zhang J."/>
            <person name="Jiang W."/>
            <person name="Zhang Z."/>
            <person name="Lin K."/>
            <person name="Ro D.K."/>
            <person name="Chen X."/>
            <person name="Xiong X."/>
            <person name="Shang Y."/>
            <person name="Huang S."/>
            <person name="Zeng J."/>
        </authorList>
    </citation>
    <scope>NUCLEOTIDE SEQUENCE [LARGE SCALE GENOMIC DNA]</scope>
    <source>
        <strain evidence="9">cv. BLH2017</strain>
        <tissue evidence="8">Root</tissue>
    </source>
</reference>
<evidence type="ECO:0000256" key="5">
    <source>
        <dbReference type="ARBA" id="ARBA00022989"/>
    </source>
</evidence>
<feature type="transmembrane region" description="Helical" evidence="7">
    <location>
        <begin position="184"/>
        <end position="204"/>
    </location>
</feature>
<keyword evidence="6 7" id="KW-0472">Membrane</keyword>
<feature type="transmembrane region" description="Helical" evidence="7">
    <location>
        <begin position="216"/>
        <end position="237"/>
    </location>
</feature>
<comment type="caution">
    <text evidence="7">Lacks conserved residue(s) required for the propagation of feature annotation.</text>
</comment>
<gene>
    <name evidence="8" type="ORF">BVC80_8325g13</name>
</gene>
<dbReference type="OrthoDB" id="1865379at2759"/>
<dbReference type="GO" id="GO:0015211">
    <property type="term" value="F:purine nucleoside transmembrane transporter activity"/>
    <property type="evidence" value="ECO:0007669"/>
    <property type="project" value="UniProtKB-UniRule"/>
</dbReference>
<sequence length="301" mass="33251">MSSSMDIEAAAASIEGATRNHHHGRGMQSDHNLVELQDHQTTVAIPPKRVIRWKLLLLCCVCTAIGIVGGPMLQRLYYTHGGNRKWLSSWLQTVGFPFLVAPLSYIYIRKTYGKNTSTSWVFLMEPKLFISSAAIGVILGFDNYMYSAGLSYIPVSTSSLLFSTQLAFTALFAFLMVKQKFTFYSLNSVVLMTMGAVVLALNTSSDRPPGVTQGKYFFGFFLTLGGAGLLGFTMPLVELAYGKSSKPITYTVVMQFQFVLSFFATVVCTVGMLINKDFQICHVETGHRPTNSSVLDDDYPD</sequence>
<feature type="transmembrane region" description="Helical" evidence="7">
    <location>
        <begin position="152"/>
        <end position="177"/>
    </location>
</feature>
<dbReference type="AlphaFoldDB" id="A0A200PZ64"/>
<dbReference type="InterPro" id="IPR037185">
    <property type="entry name" value="EmrE-like"/>
</dbReference>
<dbReference type="GO" id="GO:0016020">
    <property type="term" value="C:membrane"/>
    <property type="evidence" value="ECO:0007669"/>
    <property type="project" value="UniProtKB-SubCell"/>
</dbReference>
<evidence type="ECO:0000313" key="8">
    <source>
        <dbReference type="EMBL" id="OVA03501.1"/>
    </source>
</evidence>
<evidence type="ECO:0000256" key="3">
    <source>
        <dbReference type="ARBA" id="ARBA00022448"/>
    </source>
</evidence>
<comment type="similarity">
    <text evidence="2 7">Belongs to the purine permeases (TC 2.A.7.14) family.</text>
</comment>
<dbReference type="PANTHER" id="PTHR31376:SF105">
    <property type="entry name" value="PURINE PERMEASE-RELATED"/>
    <property type="match status" value="1"/>
</dbReference>
<keyword evidence="4 7" id="KW-0812">Transmembrane</keyword>
<feature type="transmembrane region" description="Helical" evidence="7">
    <location>
        <begin position="249"/>
        <end position="274"/>
    </location>
</feature>
<dbReference type="GO" id="GO:0005345">
    <property type="term" value="F:purine nucleobase transmembrane transporter activity"/>
    <property type="evidence" value="ECO:0007669"/>
    <property type="project" value="UniProtKB-UniRule"/>
</dbReference>
<evidence type="ECO:0000313" key="9">
    <source>
        <dbReference type="Proteomes" id="UP000195402"/>
    </source>
</evidence>
<evidence type="ECO:0000256" key="6">
    <source>
        <dbReference type="ARBA" id="ARBA00023136"/>
    </source>
</evidence>
<dbReference type="EMBL" id="MVGT01003676">
    <property type="protein sequence ID" value="OVA03501.1"/>
    <property type="molecule type" value="Genomic_DNA"/>
</dbReference>
<evidence type="ECO:0000256" key="2">
    <source>
        <dbReference type="ARBA" id="ARBA00006213"/>
    </source>
</evidence>
<comment type="caution">
    <text evidence="8">The sequence shown here is derived from an EMBL/GenBank/DDBJ whole genome shotgun (WGS) entry which is preliminary data.</text>
</comment>
<dbReference type="Proteomes" id="UP000195402">
    <property type="component" value="Unassembled WGS sequence"/>
</dbReference>
<feature type="transmembrane region" description="Helical" evidence="7">
    <location>
        <begin position="128"/>
        <end position="146"/>
    </location>
</feature>
<dbReference type="InParanoid" id="A0A200PZ64"/>
<dbReference type="Pfam" id="PF16913">
    <property type="entry name" value="PUNUT"/>
    <property type="match status" value="1"/>
</dbReference>
<evidence type="ECO:0000256" key="1">
    <source>
        <dbReference type="ARBA" id="ARBA00004141"/>
    </source>
</evidence>
<dbReference type="PANTHER" id="PTHR31376">
    <property type="entry name" value="OS09G0467300 PROTEIN-RELATED"/>
    <property type="match status" value="1"/>
</dbReference>
<comment type="subcellular location">
    <subcellularLocation>
        <location evidence="1 7">Membrane</location>
        <topology evidence="1 7">Multi-pass membrane protein</topology>
    </subcellularLocation>
</comment>
<keyword evidence="3 7" id="KW-0813">Transport</keyword>
<accession>A0A200PZ64</accession>
<evidence type="ECO:0000256" key="7">
    <source>
        <dbReference type="RuleBase" id="RU368015"/>
    </source>
</evidence>
<dbReference type="STRING" id="56857.A0A200PZ64"/>
<keyword evidence="9" id="KW-1185">Reference proteome</keyword>
<dbReference type="InterPro" id="IPR030182">
    <property type="entry name" value="PUP_plant"/>
</dbReference>